<feature type="signal peptide" evidence="2">
    <location>
        <begin position="1"/>
        <end position="21"/>
    </location>
</feature>
<dbReference type="Proteomes" id="UP001370758">
    <property type="component" value="Unassembled WGS sequence"/>
</dbReference>
<organism evidence="3 4">
    <name type="scientific">Arthrobotrys musiformis</name>
    <dbReference type="NCBI Taxonomy" id="47236"/>
    <lineage>
        <taxon>Eukaryota</taxon>
        <taxon>Fungi</taxon>
        <taxon>Dikarya</taxon>
        <taxon>Ascomycota</taxon>
        <taxon>Pezizomycotina</taxon>
        <taxon>Orbiliomycetes</taxon>
        <taxon>Orbiliales</taxon>
        <taxon>Orbiliaceae</taxon>
        <taxon>Arthrobotrys</taxon>
    </lineage>
</organism>
<sequence length="1320" mass="148120">MKGSIAFLSLILLCAFPNCLNINNYKNEEAYRANGGSRRKCSSLYCGIQAEEDGVPAPQSLGFKRESSNRRLKRAGGDDPDIIMIDDEDEALDILTTLSPLEKRYVKEAYIRGAALLDKQMEILRNPDPVEDPKFEWNQLEKAVVIKKNIRGIPPDVGQALRLLEQNDVVKNPKSYVAVFRSALKNDGSSDYDSTVLRTYISTEETHMYFPWPGELPAGAMYRDWIYQCLFRGMHPTADNSQGEQMTSLEYITIDNVDSADTLAIMEAIEREWRGRDLKTILDKGLIFTAGDINLKLAKSSPDTVSYFKYVLLAILCGTRQVSPIVEMLSTFPNTFDHQQIAAVSYTIDKDSGTAILFLELGWPLRNRSPEISGPGQEFEPGRFIMQSAMGSSTSLIRHPSLPDIERTAYGLQFGSASTPEPTFSRFGMQYEDIGYRFSASGRENHLVFEGYITGPTYAQVLQDYPLKNVDQEIHHVIYAAWMRAAGQTALYEMTFASIHVQSRKIMTEIRNKRKPPGLSPAQWDNKIAVFEELDPSFQDVKLALSETHEGKILNNLLTDYGGNFGVLGISRIEFGIYTTPGSKKKKGKPFMLIGFATKARRRIGNLPARPALEGVGSDASDGEVADTDEVANPSAYSWKTDLPSWLPSSVSPGSIEEYAFQSAMRGAYLESIAQTHYRFLEDRTLPALVLQSLTSSYDFTVERGITVLEEMTASLLYLYTEYQRAGGRKAIHSGEFRFVLGMLSPTIAQRIGIWGPQGTSNDQRPEELLYDKVTVKRAKDNPQNENQGDERPQYTYDLVMSLALSHVVVDSVPEVGSDNVMELENVAFAAWHHLVRSREYVYPSEGPTATGDGCNNGPRYFSILNIRDSTRLLIEKIYERRSWQKAEVLMLAIPSLGQHRGHRLSTYKKMGKATTDDIKDFITLLGSLDVIGISRLASRYHGSQHLVCRVSLRYILVRWVDTPGGGGLRPELLVGLRQLYLSRRPTSDDPGSRSIWDLDLLASQKRALPKVILPAITGRVTTILSYLYIQPPEGTSDQLATGTTWSISTAGLTEQPNFPQRIAELIQRGEIYYYSYADPRVRSDRQHPNFAEHKCSQHRVQSMIEDRSYSFLVDEVPTMGSAGNIQIIIMQNSYTIAQDDQSGHHISELSEMYSTILTASIPNYVRLKSVRLVTFLEFSSRTKWIVKQLIHIAQTGADRKEPGRIKLRVSLHEYKGTPAAEENNEGWDKQLPIIRRIAWEILMGTPEISALALSLRQAGRHEKSIETIYIESSKDGSEVQGGVYLITERKIEAMNRGGDGAEGEEEEEGEEGEEEEDDD</sequence>
<feature type="compositionally biased region" description="Acidic residues" evidence="1">
    <location>
        <begin position="1302"/>
        <end position="1320"/>
    </location>
</feature>
<evidence type="ECO:0000256" key="1">
    <source>
        <dbReference type="SAM" id="MobiDB-lite"/>
    </source>
</evidence>
<evidence type="ECO:0000313" key="4">
    <source>
        <dbReference type="Proteomes" id="UP001370758"/>
    </source>
</evidence>
<protein>
    <submittedName>
        <fullName evidence="3">Uncharacterized protein</fullName>
    </submittedName>
</protein>
<evidence type="ECO:0000256" key="2">
    <source>
        <dbReference type="SAM" id="SignalP"/>
    </source>
</evidence>
<gene>
    <name evidence="3" type="ORF">TWF481_001440</name>
</gene>
<reference evidence="3 4" key="1">
    <citation type="submission" date="2023-08" db="EMBL/GenBank/DDBJ databases">
        <authorList>
            <person name="Palmer J.M."/>
        </authorList>
    </citation>
    <scope>NUCLEOTIDE SEQUENCE [LARGE SCALE GENOMIC DNA]</scope>
    <source>
        <strain evidence="3 4">TWF481</strain>
    </source>
</reference>
<accession>A0AAV9WSV2</accession>
<name>A0AAV9WSV2_9PEZI</name>
<feature type="region of interest" description="Disordered" evidence="1">
    <location>
        <begin position="1293"/>
        <end position="1320"/>
    </location>
</feature>
<dbReference type="EMBL" id="JAVHJL010000001">
    <property type="protein sequence ID" value="KAK6512555.1"/>
    <property type="molecule type" value="Genomic_DNA"/>
</dbReference>
<proteinExistence type="predicted"/>
<keyword evidence="4" id="KW-1185">Reference proteome</keyword>
<comment type="caution">
    <text evidence="3">The sequence shown here is derived from an EMBL/GenBank/DDBJ whole genome shotgun (WGS) entry which is preliminary data.</text>
</comment>
<evidence type="ECO:0000313" key="3">
    <source>
        <dbReference type="EMBL" id="KAK6512555.1"/>
    </source>
</evidence>
<keyword evidence="2" id="KW-0732">Signal</keyword>
<feature type="chain" id="PRO_5043339788" evidence="2">
    <location>
        <begin position="22"/>
        <end position="1320"/>
    </location>
</feature>